<dbReference type="EMBL" id="BGZK01002092">
    <property type="protein sequence ID" value="GBP90564.1"/>
    <property type="molecule type" value="Genomic_DNA"/>
</dbReference>
<gene>
    <name evidence="1" type="ORF">EVAR_68252_1</name>
</gene>
<evidence type="ECO:0000313" key="2">
    <source>
        <dbReference type="Proteomes" id="UP000299102"/>
    </source>
</evidence>
<proteinExistence type="predicted"/>
<sequence>MLQVLPQLARPMRMTHRVYNAQYSTCIIFTGRLIGADRVVVGFCIVGDRLVYCSGTSFGAGTMAVKLEIPFNGAIMGRCRSEERLLLLEPFDSVLKEIP</sequence>
<comment type="caution">
    <text evidence="1">The sequence shown here is derived from an EMBL/GenBank/DDBJ whole genome shotgun (WGS) entry which is preliminary data.</text>
</comment>
<organism evidence="1 2">
    <name type="scientific">Eumeta variegata</name>
    <name type="common">Bagworm moth</name>
    <name type="synonym">Eumeta japonica</name>
    <dbReference type="NCBI Taxonomy" id="151549"/>
    <lineage>
        <taxon>Eukaryota</taxon>
        <taxon>Metazoa</taxon>
        <taxon>Ecdysozoa</taxon>
        <taxon>Arthropoda</taxon>
        <taxon>Hexapoda</taxon>
        <taxon>Insecta</taxon>
        <taxon>Pterygota</taxon>
        <taxon>Neoptera</taxon>
        <taxon>Endopterygota</taxon>
        <taxon>Lepidoptera</taxon>
        <taxon>Glossata</taxon>
        <taxon>Ditrysia</taxon>
        <taxon>Tineoidea</taxon>
        <taxon>Psychidae</taxon>
        <taxon>Oiketicinae</taxon>
        <taxon>Eumeta</taxon>
    </lineage>
</organism>
<accession>A0A4C1ZTT8</accession>
<name>A0A4C1ZTT8_EUMVA</name>
<keyword evidence="2" id="KW-1185">Reference proteome</keyword>
<dbReference type="AlphaFoldDB" id="A0A4C1ZTT8"/>
<dbReference type="Proteomes" id="UP000299102">
    <property type="component" value="Unassembled WGS sequence"/>
</dbReference>
<protein>
    <submittedName>
        <fullName evidence="1">Uncharacterized protein</fullName>
    </submittedName>
</protein>
<reference evidence="1 2" key="1">
    <citation type="journal article" date="2019" name="Commun. Biol.">
        <title>The bagworm genome reveals a unique fibroin gene that provides high tensile strength.</title>
        <authorList>
            <person name="Kono N."/>
            <person name="Nakamura H."/>
            <person name="Ohtoshi R."/>
            <person name="Tomita M."/>
            <person name="Numata K."/>
            <person name="Arakawa K."/>
        </authorList>
    </citation>
    <scope>NUCLEOTIDE SEQUENCE [LARGE SCALE GENOMIC DNA]</scope>
</reference>
<evidence type="ECO:0000313" key="1">
    <source>
        <dbReference type="EMBL" id="GBP90564.1"/>
    </source>
</evidence>